<dbReference type="Proteomes" id="UP001144673">
    <property type="component" value="Chromosome 6"/>
</dbReference>
<keyword evidence="4" id="KW-0489">Methyltransferase</keyword>
<keyword evidence="5" id="KW-0808">Transferase</keyword>
<comment type="subcellular location">
    <subcellularLocation>
        <location evidence="1">Mitochondrion</location>
    </subcellularLocation>
</comment>
<evidence type="ECO:0000256" key="9">
    <source>
        <dbReference type="ARBA" id="ARBA00034881"/>
    </source>
</evidence>
<feature type="region of interest" description="Disordered" evidence="10">
    <location>
        <begin position="149"/>
        <end position="280"/>
    </location>
</feature>
<feature type="compositionally biased region" description="Basic and acidic residues" evidence="10">
    <location>
        <begin position="607"/>
        <end position="620"/>
    </location>
</feature>
<organism evidence="12 13">
    <name type="scientific">Akanthomyces muscarius</name>
    <name type="common">Entomopathogenic fungus</name>
    <name type="synonym">Lecanicillium muscarium</name>
    <dbReference type="NCBI Taxonomy" id="2231603"/>
    <lineage>
        <taxon>Eukaryota</taxon>
        <taxon>Fungi</taxon>
        <taxon>Dikarya</taxon>
        <taxon>Ascomycota</taxon>
        <taxon>Pezizomycotina</taxon>
        <taxon>Sordariomycetes</taxon>
        <taxon>Hypocreomycetidae</taxon>
        <taxon>Hypocreales</taxon>
        <taxon>Cordycipitaceae</taxon>
        <taxon>Akanthomyces</taxon>
    </lineage>
</organism>
<protein>
    <recommendedName>
        <fullName evidence="9">rRNA methyltransferase 1, mitochondrial</fullName>
    </recommendedName>
</protein>
<dbReference type="InterPro" id="IPR047182">
    <property type="entry name" value="MRM1"/>
</dbReference>
<dbReference type="InterPro" id="IPR029028">
    <property type="entry name" value="Alpha/beta_knot_MTases"/>
</dbReference>
<evidence type="ECO:0000256" key="8">
    <source>
        <dbReference type="ARBA" id="ARBA00023128"/>
    </source>
</evidence>
<evidence type="ECO:0000259" key="11">
    <source>
        <dbReference type="SMART" id="SM00967"/>
    </source>
</evidence>
<dbReference type="GO" id="GO:0003723">
    <property type="term" value="F:RNA binding"/>
    <property type="evidence" value="ECO:0007669"/>
    <property type="project" value="InterPro"/>
</dbReference>
<reference evidence="12" key="1">
    <citation type="journal article" date="2023" name="Access Microbiol">
        <title>De-novo genome assembly for Akanthomyces muscarius, a biocontrol agent of insect agricultural pests.</title>
        <authorList>
            <person name="Erdos Z."/>
            <person name="Studholme D.J."/>
            <person name="Raymond B."/>
            <person name="Sharma M."/>
        </authorList>
    </citation>
    <scope>NUCLEOTIDE SEQUENCE</scope>
    <source>
        <strain evidence="12">Ve6</strain>
    </source>
</reference>
<dbReference type="SUPFAM" id="SSF55315">
    <property type="entry name" value="L30e-like"/>
    <property type="match status" value="1"/>
</dbReference>
<feature type="compositionally biased region" description="Basic and acidic residues" evidence="10">
    <location>
        <begin position="70"/>
        <end position="82"/>
    </location>
</feature>
<evidence type="ECO:0000256" key="7">
    <source>
        <dbReference type="ARBA" id="ARBA00022946"/>
    </source>
</evidence>
<name>A0A9W8UN05_AKAMU</name>
<dbReference type="Pfam" id="PF00588">
    <property type="entry name" value="SpoU_methylase"/>
    <property type="match status" value="1"/>
</dbReference>
<accession>A0A9W8UN05</accession>
<dbReference type="InterPro" id="IPR001537">
    <property type="entry name" value="SpoU_MeTrfase"/>
</dbReference>
<dbReference type="InterPro" id="IPR047261">
    <property type="entry name" value="MRM1_MeTrfase_dom"/>
</dbReference>
<dbReference type="InterPro" id="IPR029026">
    <property type="entry name" value="tRNA_m1G_MTases_N"/>
</dbReference>
<dbReference type="InterPro" id="IPR029064">
    <property type="entry name" value="Ribosomal_eL30-like_sf"/>
</dbReference>
<proteinExistence type="inferred from homology"/>
<evidence type="ECO:0000256" key="2">
    <source>
        <dbReference type="ARBA" id="ARBA00007228"/>
    </source>
</evidence>
<dbReference type="Gene3D" id="3.30.1330.30">
    <property type="match status" value="1"/>
</dbReference>
<dbReference type="KEGG" id="amus:LMH87_000926"/>
<keyword evidence="8" id="KW-0496">Mitochondrion</keyword>
<feature type="domain" description="RNA 2-O ribose methyltransferase substrate binding" evidence="11">
    <location>
        <begin position="296"/>
        <end position="378"/>
    </location>
</feature>
<feature type="compositionally biased region" description="Basic residues" evidence="10">
    <location>
        <begin position="95"/>
        <end position="107"/>
    </location>
</feature>
<dbReference type="CDD" id="cd18105">
    <property type="entry name" value="SpoU-like_MRM1"/>
    <property type="match status" value="1"/>
</dbReference>
<feature type="region of interest" description="Disordered" evidence="10">
    <location>
        <begin position="50"/>
        <end position="130"/>
    </location>
</feature>
<feature type="compositionally biased region" description="Basic and acidic residues" evidence="10">
    <location>
        <begin position="237"/>
        <end position="268"/>
    </location>
</feature>
<evidence type="ECO:0000313" key="12">
    <source>
        <dbReference type="EMBL" id="KAJ4155692.1"/>
    </source>
</evidence>
<dbReference type="AlphaFoldDB" id="A0A9W8UN05"/>
<evidence type="ECO:0000313" key="13">
    <source>
        <dbReference type="Proteomes" id="UP001144673"/>
    </source>
</evidence>
<comment type="similarity">
    <text evidence="2">Belongs to the class IV-like SAM-binding methyltransferase superfamily. RNA methyltransferase TrmH family.</text>
</comment>
<dbReference type="PANTHER" id="PTHR46103">
    <property type="entry name" value="RRNA METHYLTRANSFERASE 1, MITOCHONDRIAL"/>
    <property type="match status" value="1"/>
</dbReference>
<dbReference type="InterPro" id="IPR013123">
    <property type="entry name" value="SpoU_subst-bd"/>
</dbReference>
<dbReference type="EMBL" id="JAJHUN010000007">
    <property type="protein sequence ID" value="KAJ4155692.1"/>
    <property type="molecule type" value="Genomic_DNA"/>
</dbReference>
<comment type="caution">
    <text evidence="12">The sequence shown here is derived from an EMBL/GenBank/DDBJ whole genome shotgun (WGS) entry which is preliminary data.</text>
</comment>
<keyword evidence="13" id="KW-1185">Reference proteome</keyword>
<evidence type="ECO:0000256" key="5">
    <source>
        <dbReference type="ARBA" id="ARBA00022679"/>
    </source>
</evidence>
<dbReference type="SUPFAM" id="SSF75217">
    <property type="entry name" value="alpha/beta knot"/>
    <property type="match status" value="1"/>
</dbReference>
<sequence length="620" mass="69121">MNRLLCSGYAVPIQLALRRTPQFPTTTPLVAVRYASLSAIHRGLRRSDRIQYGSVRPRDDSSLEQSMKSSRRDDSSRSERTARAMAGAASPRQQAKLRKKLTHKEHKRLKEREGEEEGPQSRRKRFINPDKEFGKTSLVYQLKHGVLKDEVPVDSLQQPVRPRPRDGFRAERPARRNDSRDTDKQASRPWESSRTERPARRNDSRDTDRQPPRQARDRQPSGGDRGRGSDAPAPQQGRDRQSFGRDRPGDSRPQQRPDRQSRDRRPDDDRDSPEYSSAARKMMPMAIKYTTAASQFLYGRSVVKAALEQSRRRLYNLYVYGGENRVDSYYNQSMIRLAESQSIPVTIVPNDQQRLMDKMSVGRPHNGFVLETSPLPQIPVTALGQLEVTSDRSGFHITRGHQTREEEAVNGTSSFISRPSGRTPQPLVLLLHEILDPGNLGALLRTASYLGVDAVGITQRSSSTLTPVVLKSAAGAVEEITLFSVDAPADFLEKSKSAGWTAYAAVAPPEGKLARMHGDKFVSTDDIEERSPLLDKPCILVLGNEGHGLPRHIKVAADYELSIPRVVPDSCIDSLNVSVAGALLAHAFIKGAKVKKAESPFDGMAASRREGKEDKSEALF</sequence>
<feature type="compositionally biased region" description="Basic and acidic residues" evidence="10">
    <location>
        <begin position="163"/>
        <end position="228"/>
    </location>
</feature>
<dbReference type="Gene3D" id="3.40.1280.10">
    <property type="match status" value="1"/>
</dbReference>
<evidence type="ECO:0000256" key="10">
    <source>
        <dbReference type="SAM" id="MobiDB-lite"/>
    </source>
</evidence>
<evidence type="ECO:0000256" key="3">
    <source>
        <dbReference type="ARBA" id="ARBA00022552"/>
    </source>
</evidence>
<dbReference type="GO" id="GO:0005739">
    <property type="term" value="C:mitochondrion"/>
    <property type="evidence" value="ECO:0007669"/>
    <property type="project" value="UniProtKB-SubCell"/>
</dbReference>
<evidence type="ECO:0000256" key="6">
    <source>
        <dbReference type="ARBA" id="ARBA00022691"/>
    </source>
</evidence>
<evidence type="ECO:0000256" key="4">
    <source>
        <dbReference type="ARBA" id="ARBA00022603"/>
    </source>
</evidence>
<dbReference type="PANTHER" id="PTHR46103:SF1">
    <property type="entry name" value="RRNA METHYLTRANSFERASE 1, MITOCHONDRIAL"/>
    <property type="match status" value="1"/>
</dbReference>
<keyword evidence="3" id="KW-0698">rRNA processing</keyword>
<gene>
    <name evidence="12" type="ORF">LMH87_000926</name>
</gene>
<dbReference type="SMART" id="SM00967">
    <property type="entry name" value="SpoU_sub_bind"/>
    <property type="match status" value="1"/>
</dbReference>
<feature type="region of interest" description="Disordered" evidence="10">
    <location>
        <begin position="600"/>
        <end position="620"/>
    </location>
</feature>
<dbReference type="RefSeq" id="XP_056055816.1">
    <property type="nucleotide sequence ID" value="XM_056198916.1"/>
</dbReference>
<evidence type="ECO:0000256" key="1">
    <source>
        <dbReference type="ARBA" id="ARBA00004173"/>
    </source>
</evidence>
<keyword evidence="7" id="KW-0809">Transit peptide</keyword>
<keyword evidence="6" id="KW-0949">S-adenosyl-L-methionine</keyword>
<dbReference type="Pfam" id="PF08032">
    <property type="entry name" value="SpoU_sub_bind"/>
    <property type="match status" value="1"/>
</dbReference>
<dbReference type="GO" id="GO:0016435">
    <property type="term" value="F:rRNA (guanine) methyltransferase activity"/>
    <property type="evidence" value="ECO:0007669"/>
    <property type="project" value="TreeGrafter"/>
</dbReference>
<dbReference type="GeneID" id="80888085"/>